<reference evidence="2" key="1">
    <citation type="submission" date="2020-02" db="EMBL/GenBank/DDBJ databases">
        <authorList>
            <person name="Meier V. D."/>
        </authorList>
    </citation>
    <scope>NUCLEOTIDE SEQUENCE</scope>
    <source>
        <strain evidence="2">AVDCRST_MAG73</strain>
    </source>
</reference>
<organism evidence="2">
    <name type="scientific">uncultured Thermomicrobiales bacterium</name>
    <dbReference type="NCBI Taxonomy" id="1645740"/>
    <lineage>
        <taxon>Bacteria</taxon>
        <taxon>Pseudomonadati</taxon>
        <taxon>Thermomicrobiota</taxon>
        <taxon>Thermomicrobia</taxon>
        <taxon>Thermomicrobiales</taxon>
        <taxon>environmental samples</taxon>
    </lineage>
</organism>
<feature type="compositionally biased region" description="Basic and acidic residues" evidence="1">
    <location>
        <begin position="133"/>
        <end position="175"/>
    </location>
</feature>
<keyword evidence="2" id="KW-0378">Hydrolase</keyword>
<dbReference type="EC" id="3.6.1.22" evidence="2"/>
<accession>A0A6J4UD74</accession>
<feature type="compositionally biased region" description="Basic residues" evidence="1">
    <location>
        <begin position="70"/>
        <end position="87"/>
    </location>
</feature>
<feature type="compositionally biased region" description="Low complexity" evidence="1">
    <location>
        <begin position="96"/>
        <end position="108"/>
    </location>
</feature>
<feature type="compositionally biased region" description="Low complexity" evidence="1">
    <location>
        <begin position="29"/>
        <end position="44"/>
    </location>
</feature>
<feature type="region of interest" description="Disordered" evidence="1">
    <location>
        <begin position="1"/>
        <end position="291"/>
    </location>
</feature>
<proteinExistence type="predicted"/>
<feature type="non-terminal residue" evidence="2">
    <location>
        <position position="291"/>
    </location>
</feature>
<evidence type="ECO:0000256" key="1">
    <source>
        <dbReference type="SAM" id="MobiDB-lite"/>
    </source>
</evidence>
<evidence type="ECO:0000313" key="2">
    <source>
        <dbReference type="EMBL" id="CAA9545263.1"/>
    </source>
</evidence>
<feature type="compositionally biased region" description="Basic residues" evidence="1">
    <location>
        <begin position="233"/>
        <end position="242"/>
    </location>
</feature>
<gene>
    <name evidence="2" type="ORF">AVDCRST_MAG73-2346</name>
</gene>
<dbReference type="AlphaFoldDB" id="A0A6J4UD74"/>
<feature type="non-terminal residue" evidence="2">
    <location>
        <position position="1"/>
    </location>
</feature>
<feature type="compositionally biased region" description="Low complexity" evidence="1">
    <location>
        <begin position="58"/>
        <end position="69"/>
    </location>
</feature>
<name>A0A6J4UD74_9BACT</name>
<sequence>GSRGIARRVDRRLRARGGPATRRPPPRTLVPVPGRRAAGPGTAPRRCRRSPSRRPSRPRCAVARPAVVPRHPRRRPVLGRPPHRRRRDPAARDGLPRPARVARAIAGSRVGGRRARSPTPGLGPRPPLLRPLRHPDRPPPRRARETLPDLRPDRVPPHLPGRDRADRAGRRDPPRPRPPVRRRPLRSRRRVRRGRGEFGGRRPPRDRRRGGNRDRSPPLLRQPALAVPARDHGRLHRRPRRRRDPDPGERTGRGRLVPVGRPAPRPSQALDRPPPDRRLGGGPGGDDWAAV</sequence>
<feature type="compositionally biased region" description="Basic residues" evidence="1">
    <location>
        <begin position="45"/>
        <end position="57"/>
    </location>
</feature>
<feature type="compositionally biased region" description="Basic and acidic residues" evidence="1">
    <location>
        <begin position="243"/>
        <end position="252"/>
    </location>
</feature>
<dbReference type="EMBL" id="CADCWE010000152">
    <property type="protein sequence ID" value="CAA9545263.1"/>
    <property type="molecule type" value="Genomic_DNA"/>
</dbReference>
<dbReference type="GO" id="GO:0016787">
    <property type="term" value="F:hydrolase activity"/>
    <property type="evidence" value="ECO:0007669"/>
    <property type="project" value="UniProtKB-KW"/>
</dbReference>
<feature type="compositionally biased region" description="Basic residues" evidence="1">
    <location>
        <begin position="178"/>
        <end position="193"/>
    </location>
</feature>
<feature type="compositionally biased region" description="Basic residues" evidence="1">
    <location>
        <begin position="1"/>
        <end position="15"/>
    </location>
</feature>
<protein>
    <submittedName>
        <fullName evidence="2">NADH pyrophosphatase, decaps 5'-NAD modified RNA</fullName>
        <ecNumber evidence="2">3.6.1.22</ecNumber>
    </submittedName>
</protein>